<dbReference type="EMBL" id="PYMM01000001">
    <property type="protein sequence ID" value="PSU19086.1"/>
    <property type="molecule type" value="Genomic_DNA"/>
</dbReference>
<feature type="transmembrane region" description="Helical" evidence="1">
    <location>
        <begin position="21"/>
        <end position="42"/>
    </location>
</feature>
<evidence type="ECO:0000256" key="1">
    <source>
        <dbReference type="SAM" id="Phobius"/>
    </source>
</evidence>
<accession>A0ABD6X8Z8</accession>
<feature type="transmembrane region" description="Helical" evidence="1">
    <location>
        <begin position="48"/>
        <end position="70"/>
    </location>
</feature>
<organism evidence="2 3">
    <name type="scientific">Photobacterium damselae</name>
    <dbReference type="NCBI Taxonomy" id="38293"/>
    <lineage>
        <taxon>Bacteria</taxon>
        <taxon>Pseudomonadati</taxon>
        <taxon>Pseudomonadota</taxon>
        <taxon>Gammaproteobacteria</taxon>
        <taxon>Vibrionales</taxon>
        <taxon>Vibrionaceae</taxon>
        <taxon>Photobacterium</taxon>
    </lineage>
</organism>
<evidence type="ECO:0000313" key="3">
    <source>
        <dbReference type="Proteomes" id="UP000241404"/>
    </source>
</evidence>
<keyword evidence="1" id="KW-1133">Transmembrane helix</keyword>
<feature type="transmembrane region" description="Helical" evidence="1">
    <location>
        <begin position="77"/>
        <end position="96"/>
    </location>
</feature>
<name>A0ABD6X8Z8_PHODM</name>
<proteinExistence type="predicted"/>
<dbReference type="AlphaFoldDB" id="A0ABD6X8Z8"/>
<keyword evidence="1" id="KW-0472">Membrane</keyword>
<gene>
    <name evidence="2" type="ORF">CTM90_03700</name>
</gene>
<evidence type="ECO:0000313" key="2">
    <source>
        <dbReference type="EMBL" id="PSU19086.1"/>
    </source>
</evidence>
<keyword evidence="1" id="KW-0812">Transmembrane</keyword>
<comment type="caution">
    <text evidence="2">The sequence shown here is derived from an EMBL/GenBank/DDBJ whole genome shotgun (WGS) entry which is preliminary data.</text>
</comment>
<sequence>MNAKFASPEEKEAHQKMMLTTVAKIFILTKVITLIGTVYFIWRDYSWWLTALTFGFILYLNLPFIILAVSALTIHTYVVRAFYLLFLLPFVTALQFPRIDKWVKASALCLGIIGLHFDFLAS</sequence>
<reference evidence="2 3" key="1">
    <citation type="submission" date="2018-03" db="EMBL/GenBank/DDBJ databases">
        <title>Whole genome sequencing of Histamine producing bacteria.</title>
        <authorList>
            <person name="Butler K."/>
        </authorList>
    </citation>
    <scope>NUCLEOTIDE SEQUENCE [LARGE SCALE GENOMIC DNA]</scope>
    <source>
        <strain evidence="2 3">BT-6</strain>
    </source>
</reference>
<dbReference type="Proteomes" id="UP000241404">
    <property type="component" value="Unassembled WGS sequence"/>
</dbReference>
<protein>
    <submittedName>
        <fullName evidence="2">Uncharacterized protein</fullName>
    </submittedName>
</protein>